<dbReference type="KEGG" id="spue:AB5L97_19420"/>
<dbReference type="PROSITE" id="PS50977">
    <property type="entry name" value="HTH_TETR_2"/>
    <property type="match status" value="1"/>
</dbReference>
<proteinExistence type="predicted"/>
<dbReference type="SUPFAM" id="SSF46689">
    <property type="entry name" value="Homeodomain-like"/>
    <property type="match status" value="1"/>
</dbReference>
<dbReference type="Pfam" id="PF00440">
    <property type="entry name" value="TetR_N"/>
    <property type="match status" value="1"/>
</dbReference>
<reference evidence="6" key="1">
    <citation type="submission" date="2024-07" db="EMBL/GenBank/DDBJ databases">
        <authorList>
            <person name="fu j."/>
        </authorList>
    </citation>
    <scope>NUCLEOTIDE SEQUENCE</scope>
    <source>
        <strain evidence="6">P10A9</strain>
    </source>
</reference>
<dbReference type="PANTHER" id="PTHR30055:SF234">
    <property type="entry name" value="HTH-TYPE TRANSCRIPTIONAL REGULATOR BETI"/>
    <property type="match status" value="1"/>
</dbReference>
<accession>A0AB39L4V1</accession>
<dbReference type="GO" id="GO:0000976">
    <property type="term" value="F:transcription cis-regulatory region binding"/>
    <property type="evidence" value="ECO:0007669"/>
    <property type="project" value="TreeGrafter"/>
</dbReference>
<evidence type="ECO:0000256" key="2">
    <source>
        <dbReference type="ARBA" id="ARBA00023125"/>
    </source>
</evidence>
<name>A0AB39L4V1_9MICC</name>
<evidence type="ECO:0000259" key="5">
    <source>
        <dbReference type="PROSITE" id="PS50977"/>
    </source>
</evidence>
<gene>
    <name evidence="6" type="ORF">AB5L97_19420</name>
</gene>
<keyword evidence="3" id="KW-0804">Transcription</keyword>
<dbReference type="InterPro" id="IPR009057">
    <property type="entry name" value="Homeodomain-like_sf"/>
</dbReference>
<feature type="DNA-binding region" description="H-T-H motif" evidence="4">
    <location>
        <begin position="40"/>
        <end position="59"/>
    </location>
</feature>
<dbReference type="AlphaFoldDB" id="A0AB39L4V1"/>
<evidence type="ECO:0000256" key="3">
    <source>
        <dbReference type="ARBA" id="ARBA00023163"/>
    </source>
</evidence>
<evidence type="ECO:0000256" key="1">
    <source>
        <dbReference type="ARBA" id="ARBA00023015"/>
    </source>
</evidence>
<evidence type="ECO:0000256" key="4">
    <source>
        <dbReference type="PROSITE-ProRule" id="PRU00335"/>
    </source>
</evidence>
<dbReference type="PANTHER" id="PTHR30055">
    <property type="entry name" value="HTH-TYPE TRANSCRIPTIONAL REGULATOR RUTR"/>
    <property type="match status" value="1"/>
</dbReference>
<evidence type="ECO:0000313" key="6">
    <source>
        <dbReference type="EMBL" id="XDP45400.1"/>
    </source>
</evidence>
<dbReference type="InterPro" id="IPR001647">
    <property type="entry name" value="HTH_TetR"/>
</dbReference>
<dbReference type="PRINTS" id="PR00455">
    <property type="entry name" value="HTHTETR"/>
</dbReference>
<dbReference type="EMBL" id="CP163302">
    <property type="protein sequence ID" value="XDP45400.1"/>
    <property type="molecule type" value="Genomic_DNA"/>
</dbReference>
<dbReference type="GO" id="GO:0003700">
    <property type="term" value="F:DNA-binding transcription factor activity"/>
    <property type="evidence" value="ECO:0007669"/>
    <property type="project" value="TreeGrafter"/>
</dbReference>
<dbReference type="RefSeq" id="WP_369045935.1">
    <property type="nucleotide sequence ID" value="NZ_CP163302.1"/>
</dbReference>
<dbReference type="Gene3D" id="1.10.357.10">
    <property type="entry name" value="Tetracycline Repressor, domain 2"/>
    <property type="match status" value="1"/>
</dbReference>
<sequence>MPEHASSASSARREKSAQTRHAIVVAAAKLFTERGYAGTRMADIAREAGYAVQTVYFVFHTKPELLQACYTRAVLGDDDPRPPQEQPFYAAVMTARSGEELLGHFAFGNAQIQARAAGIEEVAREARHEPEARAVRDYNERLRREGYAEIIAFLDERFGLRPGLAREDALELVLMYGGAGPFNALVRDAGWGLDRFAAWLEGVLRWELLSSRG</sequence>
<protein>
    <submittedName>
        <fullName evidence="6">TetR/AcrR family transcriptional regulator</fullName>
    </submittedName>
</protein>
<keyword evidence="1" id="KW-0805">Transcription regulation</keyword>
<feature type="domain" description="HTH tetR-type" evidence="5">
    <location>
        <begin position="17"/>
        <end position="77"/>
    </location>
</feature>
<dbReference type="InterPro" id="IPR050109">
    <property type="entry name" value="HTH-type_TetR-like_transc_reg"/>
</dbReference>
<organism evidence="6">
    <name type="scientific">Sinomonas puerhi</name>
    <dbReference type="NCBI Taxonomy" id="3238584"/>
    <lineage>
        <taxon>Bacteria</taxon>
        <taxon>Bacillati</taxon>
        <taxon>Actinomycetota</taxon>
        <taxon>Actinomycetes</taxon>
        <taxon>Micrococcales</taxon>
        <taxon>Micrococcaceae</taxon>
        <taxon>Sinomonas</taxon>
    </lineage>
</organism>
<keyword evidence="2 4" id="KW-0238">DNA-binding</keyword>